<keyword evidence="1" id="KW-1133">Transmembrane helix</keyword>
<feature type="transmembrane region" description="Helical" evidence="1">
    <location>
        <begin position="70"/>
        <end position="88"/>
    </location>
</feature>
<evidence type="ECO:0000313" key="2">
    <source>
        <dbReference type="EMBL" id="MFC0394222.1"/>
    </source>
</evidence>
<reference evidence="2 3" key="1">
    <citation type="submission" date="2024-09" db="EMBL/GenBank/DDBJ databases">
        <authorList>
            <person name="Sun Q."/>
            <person name="Mori K."/>
        </authorList>
    </citation>
    <scope>NUCLEOTIDE SEQUENCE [LARGE SCALE GENOMIC DNA]</scope>
    <source>
        <strain evidence="2 3">CCM 4839</strain>
    </source>
</reference>
<evidence type="ECO:0000313" key="3">
    <source>
        <dbReference type="Proteomes" id="UP001589818"/>
    </source>
</evidence>
<protein>
    <submittedName>
        <fullName evidence="2">DUF998 domain-containing protein</fullName>
    </submittedName>
</protein>
<keyword evidence="1" id="KW-0812">Transmembrane</keyword>
<dbReference type="EMBL" id="JBHLVF010000041">
    <property type="protein sequence ID" value="MFC0394222.1"/>
    <property type="molecule type" value="Genomic_DNA"/>
</dbReference>
<proteinExistence type="predicted"/>
<evidence type="ECO:0000256" key="1">
    <source>
        <dbReference type="SAM" id="Phobius"/>
    </source>
</evidence>
<dbReference type="InterPro" id="IPR009339">
    <property type="entry name" value="DUF998"/>
</dbReference>
<keyword evidence="3" id="KW-1185">Reference proteome</keyword>
<name>A0ABV6JF89_9BACL</name>
<comment type="caution">
    <text evidence="2">The sequence shown here is derived from an EMBL/GenBank/DDBJ whole genome shotgun (WGS) entry which is preliminary data.</text>
</comment>
<feature type="transmembrane region" description="Helical" evidence="1">
    <location>
        <begin position="145"/>
        <end position="163"/>
    </location>
</feature>
<dbReference type="RefSeq" id="WP_204815381.1">
    <property type="nucleotide sequence ID" value="NZ_JANHOF010000001.1"/>
</dbReference>
<feature type="transmembrane region" description="Helical" evidence="1">
    <location>
        <begin position="112"/>
        <end position="133"/>
    </location>
</feature>
<feature type="transmembrane region" description="Helical" evidence="1">
    <location>
        <begin position="169"/>
        <end position="190"/>
    </location>
</feature>
<accession>A0ABV6JF89</accession>
<keyword evidence="1" id="KW-0472">Membrane</keyword>
<organism evidence="2 3">
    <name type="scientific">Paenibacillus mendelii</name>
    <dbReference type="NCBI Taxonomy" id="206163"/>
    <lineage>
        <taxon>Bacteria</taxon>
        <taxon>Bacillati</taxon>
        <taxon>Bacillota</taxon>
        <taxon>Bacilli</taxon>
        <taxon>Bacillales</taxon>
        <taxon>Paenibacillaceae</taxon>
        <taxon>Paenibacillus</taxon>
    </lineage>
</organism>
<dbReference type="Pfam" id="PF06197">
    <property type="entry name" value="DUF998"/>
    <property type="match status" value="1"/>
</dbReference>
<gene>
    <name evidence="2" type="ORF">ACFFJ8_23005</name>
</gene>
<dbReference type="Proteomes" id="UP001589818">
    <property type="component" value="Unassembled WGS sequence"/>
</dbReference>
<feature type="transmembrane region" description="Helical" evidence="1">
    <location>
        <begin position="36"/>
        <end position="58"/>
    </location>
</feature>
<sequence>MAAAPLFYAAAIIQAFTRTGFDIKRHAISSLTLGELGWIQTVVFILTGLFSVMAAFGIRCLLRGDKGGTWGPWLIGIYGLGMIVAGLFHPDPGLSFPAGAPADMPTSMSGQAAVHSAAFFTAFICLIAASFVFARRFTAQGELGWSVYCIATGIISPLLIIVGMGINSWIGVIMGIAGVVAFGWVSALAARLRNEASKVRSQK</sequence>